<comment type="similarity">
    <text evidence="2">Belongs to the glycosyl hydrolase 51 family.</text>
</comment>
<evidence type="ECO:0000256" key="2">
    <source>
        <dbReference type="ARBA" id="ARBA00007186"/>
    </source>
</evidence>
<dbReference type="InterPro" id="IPR010720">
    <property type="entry name" value="Alpha-L-AF_C"/>
</dbReference>
<evidence type="ECO:0000256" key="5">
    <source>
        <dbReference type="ARBA" id="ARBA00022801"/>
    </source>
</evidence>
<sequence length="525" mass="57696">MWEVFVKSYLAGAALAAACLFASPVLAQAPSASLAIQADRPGPKIDRRIFGQFAEHLGTGIYDGVWVGPKSKIPNTRGYRNDVVAALKELKVPVVRWPGGCFADEYHWREGIGPRNKRPVKINTNWGGVTEDNAFGTHEFMDFAEMIGAEAYISGNVGNGTPAEMAEWIEYITAPAGSLADLRAKNGRKQPWKLEWFGIGNELWGCGGNMRPEYAADVTKRYSTFIKVPAGTKTMRIASGASHNMWPWAEYNWTEVMMREAADQIDGTGVHYYTFPGGMETKGSATEFDEEAWARTIAKTIRMDEYITGHEKIMDKYDPQKKKIIAVDEWGAWHDPAPGSNPGFLQQQNTLRDAMVAALNINIFTRHAERVKLANIAQMINVLQAMILTDGPKMTLTPTYHVFEMYKPFQDAVLLPVDLKSSWYHKDQWAIRAVDATAARGVDGKTYVALVNVDPNQPASVTANLAGLTATRVSGRVLSAPTMQAHNTFDQPNAVRPAAFNGAQLSGGALNVTLPAKSVVVLTLE</sequence>
<protein>
    <recommendedName>
        <fullName evidence="4">non-reducing end alpha-L-arabinofuranosidase</fullName>
        <ecNumber evidence="4">3.2.1.55</ecNumber>
    </recommendedName>
</protein>
<keyword evidence="5" id="KW-0378">Hydrolase</keyword>
<evidence type="ECO:0000256" key="7">
    <source>
        <dbReference type="ARBA" id="ARBA00023295"/>
    </source>
</evidence>
<dbReference type="AlphaFoldDB" id="A0A328ABJ6"/>
<evidence type="ECO:0000256" key="1">
    <source>
        <dbReference type="ARBA" id="ARBA00001462"/>
    </source>
</evidence>
<evidence type="ECO:0000256" key="8">
    <source>
        <dbReference type="SAM" id="SignalP"/>
    </source>
</evidence>
<keyword evidence="6" id="KW-0119">Carbohydrate metabolism</keyword>
<organism evidence="10 11">
    <name type="scientific">Phenylobacterium deserti</name>
    <dbReference type="NCBI Taxonomy" id="1914756"/>
    <lineage>
        <taxon>Bacteria</taxon>
        <taxon>Pseudomonadati</taxon>
        <taxon>Pseudomonadota</taxon>
        <taxon>Alphaproteobacteria</taxon>
        <taxon>Caulobacterales</taxon>
        <taxon>Caulobacteraceae</taxon>
        <taxon>Phenylobacterium</taxon>
    </lineage>
</organism>
<dbReference type="GO" id="GO:0046373">
    <property type="term" value="P:L-arabinose metabolic process"/>
    <property type="evidence" value="ECO:0007669"/>
    <property type="project" value="InterPro"/>
</dbReference>
<name>A0A328ABJ6_9CAUL</name>
<dbReference type="InterPro" id="IPR017853">
    <property type="entry name" value="GH"/>
</dbReference>
<dbReference type="Gene3D" id="2.60.40.1180">
    <property type="entry name" value="Golgi alpha-mannosidase II"/>
    <property type="match status" value="1"/>
</dbReference>
<evidence type="ECO:0000256" key="4">
    <source>
        <dbReference type="ARBA" id="ARBA00012670"/>
    </source>
</evidence>
<dbReference type="GO" id="GO:0046556">
    <property type="term" value="F:alpha-L-arabinofuranosidase activity"/>
    <property type="evidence" value="ECO:0007669"/>
    <property type="project" value="UniProtKB-EC"/>
</dbReference>
<evidence type="ECO:0000313" key="10">
    <source>
        <dbReference type="EMBL" id="RAK52173.1"/>
    </source>
</evidence>
<accession>A0A328ABJ6</accession>
<keyword evidence="7" id="KW-0326">Glycosidase</keyword>
<gene>
    <name evidence="10" type="ORF">DJ018_13550</name>
</gene>
<keyword evidence="11" id="KW-1185">Reference proteome</keyword>
<dbReference type="PROSITE" id="PS51257">
    <property type="entry name" value="PROKAR_LIPOPROTEIN"/>
    <property type="match status" value="1"/>
</dbReference>
<feature type="signal peptide" evidence="8">
    <location>
        <begin position="1"/>
        <end position="27"/>
    </location>
</feature>
<dbReference type="Pfam" id="PF22848">
    <property type="entry name" value="ASD1_dom"/>
    <property type="match status" value="1"/>
</dbReference>
<dbReference type="SUPFAM" id="SSF51445">
    <property type="entry name" value="(Trans)glycosidases"/>
    <property type="match status" value="1"/>
</dbReference>
<evidence type="ECO:0000259" key="9">
    <source>
        <dbReference type="SMART" id="SM00813"/>
    </source>
</evidence>
<dbReference type="PANTHER" id="PTHR43576:SF2">
    <property type="entry name" value="INTRACELLULAR EXO-ALPHA-L-ARABINOFURANOSIDASE 2"/>
    <property type="match status" value="1"/>
</dbReference>
<reference evidence="11" key="1">
    <citation type="submission" date="2018-05" db="EMBL/GenBank/DDBJ databases">
        <authorList>
            <person name="Li X."/>
        </authorList>
    </citation>
    <scope>NUCLEOTIDE SEQUENCE [LARGE SCALE GENOMIC DNA]</scope>
    <source>
        <strain evidence="11">YIM 73061</strain>
    </source>
</reference>
<dbReference type="PANTHER" id="PTHR43576">
    <property type="entry name" value="ALPHA-L-ARABINOFURANOSIDASE C-RELATED"/>
    <property type="match status" value="1"/>
</dbReference>
<dbReference type="SMART" id="SM00813">
    <property type="entry name" value="Alpha-L-AF_C"/>
    <property type="match status" value="1"/>
</dbReference>
<dbReference type="GO" id="GO:0000272">
    <property type="term" value="P:polysaccharide catabolic process"/>
    <property type="evidence" value="ECO:0007669"/>
    <property type="project" value="TreeGrafter"/>
</dbReference>
<comment type="catalytic activity">
    <reaction evidence="1">
        <text>Hydrolysis of terminal non-reducing alpha-L-arabinofuranoside residues in alpha-L-arabinosides.</text>
        <dbReference type="EC" id="3.2.1.55"/>
    </reaction>
</comment>
<dbReference type="OrthoDB" id="9758333at2"/>
<comment type="caution">
    <text evidence="10">The sequence shown here is derived from an EMBL/GenBank/DDBJ whole genome shotgun (WGS) entry which is preliminary data.</text>
</comment>
<evidence type="ECO:0000256" key="6">
    <source>
        <dbReference type="ARBA" id="ARBA00023277"/>
    </source>
</evidence>
<dbReference type="Pfam" id="PF06964">
    <property type="entry name" value="Alpha-L-AF_C"/>
    <property type="match status" value="1"/>
</dbReference>
<evidence type="ECO:0000313" key="11">
    <source>
        <dbReference type="Proteomes" id="UP000249725"/>
    </source>
</evidence>
<dbReference type="Proteomes" id="UP000249725">
    <property type="component" value="Unassembled WGS sequence"/>
</dbReference>
<keyword evidence="8" id="KW-0732">Signal</keyword>
<dbReference type="Gene3D" id="3.20.20.80">
    <property type="entry name" value="Glycosidases"/>
    <property type="match status" value="1"/>
</dbReference>
<dbReference type="SUPFAM" id="SSF51011">
    <property type="entry name" value="Glycosyl hydrolase domain"/>
    <property type="match status" value="1"/>
</dbReference>
<feature type="domain" description="Alpha-L-arabinofuranosidase C-terminal" evidence="9">
    <location>
        <begin position="328"/>
        <end position="518"/>
    </location>
</feature>
<dbReference type="InterPro" id="IPR013780">
    <property type="entry name" value="Glyco_hydro_b"/>
</dbReference>
<feature type="chain" id="PRO_5016291074" description="non-reducing end alpha-L-arabinofuranosidase" evidence="8">
    <location>
        <begin position="28"/>
        <end position="525"/>
    </location>
</feature>
<dbReference type="EMBL" id="QFYR01000003">
    <property type="protein sequence ID" value="RAK52173.1"/>
    <property type="molecule type" value="Genomic_DNA"/>
</dbReference>
<dbReference type="EC" id="3.2.1.55" evidence="4"/>
<proteinExistence type="inferred from homology"/>
<evidence type="ECO:0000256" key="3">
    <source>
        <dbReference type="ARBA" id="ARBA00011165"/>
    </source>
</evidence>
<dbReference type="InterPro" id="IPR055235">
    <property type="entry name" value="ASD1_cat"/>
</dbReference>
<comment type="subunit">
    <text evidence="3">Homohexamer; trimer of dimers.</text>
</comment>